<proteinExistence type="inferred from homology"/>
<dbReference type="Proteomes" id="UP001295684">
    <property type="component" value="Unassembled WGS sequence"/>
</dbReference>
<evidence type="ECO:0000256" key="2">
    <source>
        <dbReference type="ARBA" id="ARBA00007274"/>
    </source>
</evidence>
<dbReference type="InterPro" id="IPR029044">
    <property type="entry name" value="Nucleotide-diphossugar_trans"/>
</dbReference>
<dbReference type="AlphaFoldDB" id="A0AAD1XIB0"/>
<protein>
    <recommendedName>
        <fullName evidence="3">mannose-1-phosphate guanylyltransferase</fullName>
        <ecNumber evidence="3">2.7.7.13</ecNumber>
    </recommendedName>
</protein>
<comment type="caution">
    <text evidence="9">The sequence shown here is derived from an EMBL/GenBank/DDBJ whole genome shotgun (WGS) entry which is preliminary data.</text>
</comment>
<dbReference type="SUPFAM" id="SSF53448">
    <property type="entry name" value="Nucleotide-diphospho-sugar transferases"/>
    <property type="match status" value="1"/>
</dbReference>
<organism evidence="9 10">
    <name type="scientific">Euplotes crassus</name>
    <dbReference type="NCBI Taxonomy" id="5936"/>
    <lineage>
        <taxon>Eukaryota</taxon>
        <taxon>Sar</taxon>
        <taxon>Alveolata</taxon>
        <taxon>Ciliophora</taxon>
        <taxon>Intramacronucleata</taxon>
        <taxon>Spirotrichea</taxon>
        <taxon>Hypotrichia</taxon>
        <taxon>Euplotida</taxon>
        <taxon>Euplotidae</taxon>
        <taxon>Moneuplotes</taxon>
    </lineage>
</organism>
<dbReference type="FunFam" id="3.90.550.10:FF:000013">
    <property type="entry name" value="mannose-1-phosphate guanyltransferase beta"/>
    <property type="match status" value="1"/>
</dbReference>
<gene>
    <name evidence="9" type="ORF">ECRASSUSDP1_LOCUS14640</name>
</gene>
<dbReference type="PANTHER" id="PTHR22572">
    <property type="entry name" value="SUGAR-1-PHOSPHATE GUANYL TRANSFERASE"/>
    <property type="match status" value="1"/>
</dbReference>
<evidence type="ECO:0000256" key="6">
    <source>
        <dbReference type="ARBA" id="ARBA00023134"/>
    </source>
</evidence>
<dbReference type="InterPro" id="IPR005835">
    <property type="entry name" value="NTP_transferase_dom"/>
</dbReference>
<feature type="domain" description="Mannose-1-phosphate guanyltransferase C-terminal" evidence="8">
    <location>
        <begin position="251"/>
        <end position="358"/>
    </location>
</feature>
<dbReference type="InterPro" id="IPR050486">
    <property type="entry name" value="Mannose-1P_guanyltransferase"/>
</dbReference>
<keyword evidence="5" id="KW-0547">Nucleotide-binding</keyword>
<dbReference type="GO" id="GO:0005525">
    <property type="term" value="F:GTP binding"/>
    <property type="evidence" value="ECO:0007669"/>
    <property type="project" value="UniProtKB-KW"/>
</dbReference>
<dbReference type="Gene3D" id="3.90.550.10">
    <property type="entry name" value="Spore Coat Polysaccharide Biosynthesis Protein SpsA, Chain A"/>
    <property type="match status" value="1"/>
</dbReference>
<keyword evidence="10" id="KW-1185">Reference proteome</keyword>
<evidence type="ECO:0000256" key="3">
    <source>
        <dbReference type="ARBA" id="ARBA00012387"/>
    </source>
</evidence>
<reference evidence="9" key="1">
    <citation type="submission" date="2023-07" db="EMBL/GenBank/DDBJ databases">
        <authorList>
            <consortium name="AG Swart"/>
            <person name="Singh M."/>
            <person name="Singh A."/>
            <person name="Seah K."/>
            <person name="Emmerich C."/>
        </authorList>
    </citation>
    <scope>NUCLEOTIDE SEQUENCE</scope>
    <source>
        <strain evidence="9">DP1</strain>
    </source>
</reference>
<dbReference type="EC" id="2.7.7.13" evidence="3"/>
<evidence type="ECO:0000259" key="8">
    <source>
        <dbReference type="Pfam" id="PF25087"/>
    </source>
</evidence>
<dbReference type="InterPro" id="IPR056729">
    <property type="entry name" value="GMPPB_C"/>
</dbReference>
<comment type="similarity">
    <text evidence="2">Belongs to the transferase hexapeptide repeat family.</text>
</comment>
<evidence type="ECO:0000259" key="7">
    <source>
        <dbReference type="Pfam" id="PF00483"/>
    </source>
</evidence>
<evidence type="ECO:0000313" key="10">
    <source>
        <dbReference type="Proteomes" id="UP001295684"/>
    </source>
</evidence>
<sequence length="362" mass="40129">MKAIILVGGFGTRLRPLTLSVPKSIVDFCDKPIMVHQIAALAEAGVKEIILAINYQSDKIQKYLDVYEKEYGVKIICSKEDEPMGTGGPLRLAKDLLTKDNEEGLFFCFNSDVICNFPLKELLEFHKSHGGEGTLVTTKVEEPSRFGVILSDEAGKINEFVEKPQVFVGNDINAGLYLLNTSMIDRIEERPTSIEREIFPQMAADGKLYTIPLHGFWKDIGQPPDFLKGSELYLNHLEENKDERLAHGDNIRGSVMIHPTATVSEDALIGPNVSIGENVVVESGARIKNSCIFPDTKVCKNAFISETIVGRGSTIGKWSRIENLAVIADDVVVKDELFINGSKILPHKSIDKSYYQNGDIIM</sequence>
<keyword evidence="4" id="KW-0808">Transferase</keyword>
<dbReference type="EMBL" id="CAMPGE010014642">
    <property type="protein sequence ID" value="CAI2373299.1"/>
    <property type="molecule type" value="Genomic_DNA"/>
</dbReference>
<accession>A0AAD1XIB0</accession>
<evidence type="ECO:0000313" key="9">
    <source>
        <dbReference type="EMBL" id="CAI2373299.1"/>
    </source>
</evidence>
<dbReference type="Pfam" id="PF25087">
    <property type="entry name" value="GMPPB_C"/>
    <property type="match status" value="1"/>
</dbReference>
<dbReference type="InterPro" id="IPR045233">
    <property type="entry name" value="GMPPB_N"/>
</dbReference>
<comment type="pathway">
    <text evidence="1">Nucleotide-sugar biosynthesis; GDP-alpha-D-mannose biosynthesis; GDP-alpha-D-mannose from alpha-D-mannose 1-phosphate (GTP route): step 1/1.</text>
</comment>
<dbReference type="Pfam" id="PF00483">
    <property type="entry name" value="NTP_transferase"/>
    <property type="match status" value="1"/>
</dbReference>
<dbReference type="GO" id="GO:0004475">
    <property type="term" value="F:mannose-1-phosphate guanylyltransferase (GTP) activity"/>
    <property type="evidence" value="ECO:0007669"/>
    <property type="project" value="UniProtKB-EC"/>
</dbReference>
<evidence type="ECO:0000256" key="1">
    <source>
        <dbReference type="ARBA" id="ARBA00004823"/>
    </source>
</evidence>
<name>A0AAD1XIB0_EUPCR</name>
<dbReference type="GO" id="GO:0009298">
    <property type="term" value="P:GDP-mannose biosynthetic process"/>
    <property type="evidence" value="ECO:0007669"/>
    <property type="project" value="InterPro"/>
</dbReference>
<feature type="domain" description="Nucleotidyl transferase" evidence="7">
    <location>
        <begin position="2"/>
        <end position="234"/>
    </location>
</feature>
<keyword evidence="6" id="KW-0342">GTP-binding</keyword>
<dbReference type="CDD" id="cd06425">
    <property type="entry name" value="M1P_guanylylT_B_like_N"/>
    <property type="match status" value="1"/>
</dbReference>
<evidence type="ECO:0000256" key="5">
    <source>
        <dbReference type="ARBA" id="ARBA00022741"/>
    </source>
</evidence>
<dbReference type="Gene3D" id="2.160.10.10">
    <property type="entry name" value="Hexapeptide repeat proteins"/>
    <property type="match status" value="1"/>
</dbReference>
<evidence type="ECO:0000256" key="4">
    <source>
        <dbReference type="ARBA" id="ARBA00022679"/>
    </source>
</evidence>